<comment type="similarity">
    <text evidence="1">Belongs to the bacterial solute-binding protein 1 family.</text>
</comment>
<name>A0A3S9UVV3_9BACL</name>
<evidence type="ECO:0000313" key="7">
    <source>
        <dbReference type="Proteomes" id="UP000270678"/>
    </source>
</evidence>
<dbReference type="PANTHER" id="PTHR30061">
    <property type="entry name" value="MALTOSE-BINDING PERIPLASMIC PROTEIN"/>
    <property type="match status" value="1"/>
</dbReference>
<feature type="chain" id="PRO_5039408785" evidence="5">
    <location>
        <begin position="27"/>
        <end position="421"/>
    </location>
</feature>
<dbReference type="GO" id="GO:0042956">
    <property type="term" value="P:maltodextrin transmembrane transport"/>
    <property type="evidence" value="ECO:0007669"/>
    <property type="project" value="TreeGrafter"/>
</dbReference>
<dbReference type="GO" id="GO:1901982">
    <property type="term" value="F:maltose binding"/>
    <property type="evidence" value="ECO:0007669"/>
    <property type="project" value="TreeGrafter"/>
</dbReference>
<dbReference type="Pfam" id="PF13416">
    <property type="entry name" value="SBP_bac_8"/>
    <property type="match status" value="1"/>
</dbReference>
<dbReference type="RefSeq" id="WP_126997207.1">
    <property type="nucleotide sequence ID" value="NZ_CP034346.1"/>
</dbReference>
<evidence type="ECO:0000256" key="2">
    <source>
        <dbReference type="ARBA" id="ARBA00022448"/>
    </source>
</evidence>
<dbReference type="GO" id="GO:0015768">
    <property type="term" value="P:maltose transport"/>
    <property type="evidence" value="ECO:0007669"/>
    <property type="project" value="TreeGrafter"/>
</dbReference>
<accession>A0A3S9UVV3</accession>
<dbReference type="Gene3D" id="3.40.190.10">
    <property type="entry name" value="Periplasmic binding protein-like II"/>
    <property type="match status" value="2"/>
</dbReference>
<evidence type="ECO:0000256" key="5">
    <source>
        <dbReference type="SAM" id="SignalP"/>
    </source>
</evidence>
<evidence type="ECO:0000256" key="3">
    <source>
        <dbReference type="ARBA" id="ARBA00022729"/>
    </source>
</evidence>
<dbReference type="KEGG" id="plut:EI981_08495"/>
<feature type="signal peptide" evidence="5">
    <location>
        <begin position="1"/>
        <end position="26"/>
    </location>
</feature>
<dbReference type="EMBL" id="CP034346">
    <property type="protein sequence ID" value="AZS14489.1"/>
    <property type="molecule type" value="Genomic_DNA"/>
</dbReference>
<dbReference type="InterPro" id="IPR006059">
    <property type="entry name" value="SBP"/>
</dbReference>
<protein>
    <submittedName>
        <fullName evidence="6">Extracellular solute-binding protein</fullName>
    </submittedName>
</protein>
<gene>
    <name evidence="6" type="ORF">EI981_08495</name>
</gene>
<reference evidence="7" key="1">
    <citation type="submission" date="2018-12" db="EMBL/GenBank/DDBJ databases">
        <title>Complete genome sequence of Paenibacillus sp. MBLB1234.</title>
        <authorList>
            <person name="Nam Y.-D."/>
            <person name="Kang J."/>
            <person name="Chung W.-H."/>
            <person name="Park Y.S."/>
        </authorList>
    </citation>
    <scope>NUCLEOTIDE SEQUENCE [LARGE SCALE GENOMIC DNA]</scope>
    <source>
        <strain evidence="7">MBLB1234</strain>
    </source>
</reference>
<sequence>MKRRNHWVLFALLLLALINLSPTEKSTMVGPKDQDRTTEPVIPPSQEKVRENGRIKVAVRLPELEFNELKAMNEAFMKEHSTEVELVNVPAGEDYGSLQQQFELGVSPDVVLLDNVWVRRYAAGGFLLPTESYYSGSLTGEVLSASLAQDEWNGYVWGVPLDADPYVWVYNAEGLKEIGHTFPSTSEEWHALIEAWNEFNSPAYLLGLDYNDPYAVMSLLWQLGAKGQGKQEAAESIFNKKGLAEAVPLLEQLQPYMINIGDDESNDQWIGSNRQEALIMLIPSTEARKYPYRGKRVFFPDPSESGNKMWIAGRSFVVTARSMNRDTAGLWISAMTTQIQQRQWHEKTGHLPALKTLYYQAMRSGLPDWITASFVKGQGITQPVTAKLPELMQQLQENSWSFLHSDIPAKQYVKQLDELNP</sequence>
<keyword evidence="2" id="KW-0813">Transport</keyword>
<dbReference type="SUPFAM" id="SSF53850">
    <property type="entry name" value="Periplasmic binding protein-like II"/>
    <property type="match status" value="1"/>
</dbReference>
<dbReference type="OrthoDB" id="2585476at2"/>
<feature type="region of interest" description="Disordered" evidence="4">
    <location>
        <begin position="25"/>
        <end position="44"/>
    </location>
</feature>
<dbReference type="PANTHER" id="PTHR30061:SF50">
    <property type="entry name" value="MALTOSE_MALTODEXTRIN-BINDING PERIPLASMIC PROTEIN"/>
    <property type="match status" value="1"/>
</dbReference>
<evidence type="ECO:0000256" key="4">
    <source>
        <dbReference type="SAM" id="MobiDB-lite"/>
    </source>
</evidence>
<dbReference type="AlphaFoldDB" id="A0A3S9UVV3"/>
<keyword evidence="7" id="KW-1185">Reference proteome</keyword>
<proteinExistence type="inferred from homology"/>
<organism evidence="6 7">
    <name type="scientific">Paenibacillus lutimineralis</name>
    <dbReference type="NCBI Taxonomy" id="2707005"/>
    <lineage>
        <taxon>Bacteria</taxon>
        <taxon>Bacillati</taxon>
        <taxon>Bacillota</taxon>
        <taxon>Bacilli</taxon>
        <taxon>Bacillales</taxon>
        <taxon>Paenibacillaceae</taxon>
        <taxon>Paenibacillus</taxon>
    </lineage>
</organism>
<evidence type="ECO:0000256" key="1">
    <source>
        <dbReference type="ARBA" id="ARBA00008520"/>
    </source>
</evidence>
<evidence type="ECO:0000313" key="6">
    <source>
        <dbReference type="EMBL" id="AZS14489.1"/>
    </source>
</evidence>
<dbReference type="Proteomes" id="UP000270678">
    <property type="component" value="Chromosome"/>
</dbReference>
<keyword evidence="3 5" id="KW-0732">Signal</keyword>
<dbReference type="GO" id="GO:0055052">
    <property type="term" value="C:ATP-binding cassette (ABC) transporter complex, substrate-binding subunit-containing"/>
    <property type="evidence" value="ECO:0007669"/>
    <property type="project" value="TreeGrafter"/>
</dbReference>